<evidence type="ECO:0000256" key="9">
    <source>
        <dbReference type="ARBA" id="ARBA00023004"/>
    </source>
</evidence>
<dbReference type="Pfam" id="PF02375">
    <property type="entry name" value="JmjN"/>
    <property type="match status" value="1"/>
</dbReference>
<dbReference type="GO" id="GO:0008270">
    <property type="term" value="F:zinc ion binding"/>
    <property type="evidence" value="ECO:0007669"/>
    <property type="project" value="UniProtKB-KW"/>
</dbReference>
<feature type="domain" description="JmjC" evidence="19">
    <location>
        <begin position="307"/>
        <end position="521"/>
    </location>
</feature>
<evidence type="ECO:0000256" key="2">
    <source>
        <dbReference type="ARBA" id="ARBA00022723"/>
    </source>
</evidence>
<keyword evidence="5" id="KW-0862">Zinc</keyword>
<evidence type="ECO:0000256" key="1">
    <source>
        <dbReference type="ARBA" id="ARBA00009711"/>
    </source>
</evidence>
<evidence type="ECO:0000313" key="20">
    <source>
        <dbReference type="EMBL" id="CAJ1976741.1"/>
    </source>
</evidence>
<keyword evidence="7" id="KW-0223">Dioxygenase</keyword>
<dbReference type="Gramene" id="rna-AYBTSS11_LOCUS28884">
    <property type="protein sequence ID" value="CAJ1976741.1"/>
    <property type="gene ID" value="gene-AYBTSS11_LOCUS28884"/>
</dbReference>
<organism evidence="20 21">
    <name type="scientific">Sphenostylis stenocarpa</name>
    <dbReference type="NCBI Taxonomy" id="92480"/>
    <lineage>
        <taxon>Eukaryota</taxon>
        <taxon>Viridiplantae</taxon>
        <taxon>Streptophyta</taxon>
        <taxon>Embryophyta</taxon>
        <taxon>Tracheophyta</taxon>
        <taxon>Spermatophyta</taxon>
        <taxon>Magnoliopsida</taxon>
        <taxon>eudicotyledons</taxon>
        <taxon>Gunneridae</taxon>
        <taxon>Pentapetalae</taxon>
        <taxon>rosids</taxon>
        <taxon>fabids</taxon>
        <taxon>Fabales</taxon>
        <taxon>Fabaceae</taxon>
        <taxon>Papilionoideae</taxon>
        <taxon>50 kb inversion clade</taxon>
        <taxon>NPAAA clade</taxon>
        <taxon>indigoferoid/millettioid clade</taxon>
        <taxon>Phaseoleae</taxon>
        <taxon>Sphenostylis</taxon>
    </lineage>
</organism>
<sequence length="1595" mass="179707">MHSALQLQVFENLNGRYIEIPNWLKGLPLAPEFRPTDTEFADPIAYISKIEKEAANFGICKIIPPLPKPSKKYVFSNLNRSLLKCPDLGPDNSSLGVCNSLKTGSVDGSSDGVSRAVFTTRHQELGQSQSVKKAKGTVQNPLSGVHKQVWQSGEVYTLEQFESKSKSFARSLLGSVKDVSPLVIESMFWKATLEKPIYVEYANDVPGSAFEESKGQFRYSHRRQRKRTYYKSRLDSSDCKQTAMGCRRDNQTDENKGASVQNDSDTCLRMTKSAATASTISSSEDSQSFKEKSSDTSNDMQGTAGWKLSNSPWNLQIIARSSGSLTRFMPDDIPGVTSPMVYIGMLFSWFAWHVEDHELHSMNFLHTGSSKTWYAVPGDYAFAFEEVIRTEGYGGNIDHLVECYNLYSEFVTQVQFLFLPAALKLLGEKTTLLSPEVIVASGIPCCRLTQNPGEFVVTFPRAYHVGFSHGCQLEQKVSVAEMRMLRKMRKYNSKGFNCGEAANFGTPQWLRVAKEAAVRRAAMNYLPMLSHQQLLYLLTMSFISRYRCRVPRTLLPGVRSSRLRDRQKEEREYLVKQAFIDDMLQENKLISILLGKEASKRAVLWNADLLPDSSKDFQLPDLTSTTGTSMPDMSNISSAEKSSYLLDEMSLYMDCLANLDIGGDDLPCHFQTDSGALACVGCGILGFPFMTVIQPTEKLTMELLPDNHLVQVSTPDSTACVHSSISRDLSVSEHSSLKEMPDQSLNECNKFWNTSSKFFRPRIFCLEHAVQIVEMLQSKGGANVLIICHSGPDRYEIDVHKDYQKIKAHARAVAEEIHGTFDYNEVPLDSASPENLTLIDLAVDGEEHDECEDWTSKLGINLRNWVHARNNAPSEQVPWTLGTLFNDKCPASNILALNWQSRRSRSKRSGHLAQTKSSHNIEKKKDDQLGGRINDTSAEKKLIQYSRRKFRSKQRCFPVPNMGCVFQEKSKNVSTTLTADHNNYVSKTENFRTQYPLPCASASAEMSAMHPELQIAEMSMSTRMNATKSQPSNSIPDHSLMIEKVGAEIENQTMQESDVDRNNDLTRNYSKIHCNTSVSEICGKESQNCQDKKYSSSLSNATDGNIEMIRKIEFTEAVIIDSKCNRLSLDNEGDQEYQFTCKSNNEEAALSPASMVNQSTLASMDGNVESLNNNYTAEKIRTPIFLEKTAEEEIDSVSERVKEPVVDDEQISETTPNEVCEVRRELYASADLHNNGILDGEMQHETQGGKDSKREINQSTHVSAKQWCPTEQCPIENMDKINQEPVSSYLANGEDKSVTSLELGCSEVSLETCPNKDSCIQFIPDKEMEIEIQSDNRIDEEFCSGTNTLVKDSSLSMQECSKNEKEIYVKPNINETNADLSQDKRELESCELATEDPRSNAGMRKKRKVEQTTRNQSNSDNFIRSPCEGLRPRSKKIAAGKIRVEINQVDKENQVAKRARRSSEVLVLHKSKKDGVKKPHKCDLDGCRMSFKTKAELLLHKRNLCPHEGCGKKFSSHKYALLHQRVHDDERPLKCPWKGCSMSFKWAWARTEHIRVHTGEKPYHCKVEGCGLSFRFVSDFSRHRRKTGHHVKPRA</sequence>
<feature type="compositionally biased region" description="Basic and acidic residues" evidence="16">
    <location>
        <begin position="919"/>
        <end position="929"/>
    </location>
</feature>
<dbReference type="PROSITE" id="PS50157">
    <property type="entry name" value="ZINC_FINGER_C2H2_2"/>
    <property type="match status" value="3"/>
</dbReference>
<feature type="domain" description="JmjN" evidence="18">
    <location>
        <begin position="30"/>
        <end position="71"/>
    </location>
</feature>
<dbReference type="GO" id="GO:0009826">
    <property type="term" value="P:unidimensional cell growth"/>
    <property type="evidence" value="ECO:0007669"/>
    <property type="project" value="UniProtKB-ARBA"/>
</dbReference>
<dbReference type="SMART" id="SM00355">
    <property type="entry name" value="ZnF_C2H2"/>
    <property type="match status" value="4"/>
</dbReference>
<evidence type="ECO:0000259" key="18">
    <source>
        <dbReference type="PROSITE" id="PS51183"/>
    </source>
</evidence>
<gene>
    <name evidence="20" type="ORF">AYBTSS11_LOCUS28884</name>
</gene>
<dbReference type="Gene3D" id="3.30.160.60">
    <property type="entry name" value="Classic Zinc Finger"/>
    <property type="match status" value="1"/>
</dbReference>
<keyword evidence="8" id="KW-0560">Oxidoreductase</keyword>
<evidence type="ECO:0000256" key="15">
    <source>
        <dbReference type="PROSITE-ProRule" id="PRU00042"/>
    </source>
</evidence>
<dbReference type="FunFam" id="3.30.160.60:FF:000747">
    <property type="entry name" value="Probable lysine-specific demethylase ELF6"/>
    <property type="match status" value="1"/>
</dbReference>
<keyword evidence="6" id="KW-0156">Chromatin regulator</keyword>
<feature type="region of interest" description="Disordered" evidence="16">
    <location>
        <begin position="905"/>
        <end position="932"/>
    </location>
</feature>
<dbReference type="GO" id="GO:0034647">
    <property type="term" value="F:histone H3K4me/H3K4me2/H3K4me3 demethylase activity"/>
    <property type="evidence" value="ECO:0007669"/>
    <property type="project" value="TreeGrafter"/>
</dbReference>
<feature type="domain" description="C2H2-type" evidence="17">
    <location>
        <begin position="1533"/>
        <end position="1562"/>
    </location>
</feature>
<dbReference type="GO" id="GO:0000785">
    <property type="term" value="C:chromatin"/>
    <property type="evidence" value="ECO:0007669"/>
    <property type="project" value="TreeGrafter"/>
</dbReference>
<evidence type="ECO:0000256" key="10">
    <source>
        <dbReference type="ARBA" id="ARBA00023015"/>
    </source>
</evidence>
<comment type="similarity">
    <text evidence="1">Belongs to the JHDM3 histone demethylase family.</text>
</comment>
<keyword evidence="12" id="KW-0539">Nucleus</keyword>
<dbReference type="InterPro" id="IPR003349">
    <property type="entry name" value="JmjN"/>
</dbReference>
<keyword evidence="4 15" id="KW-0863">Zinc-finger</keyword>
<dbReference type="PANTHER" id="PTHR10694">
    <property type="entry name" value="LYSINE-SPECIFIC DEMETHYLASE"/>
    <property type="match status" value="1"/>
</dbReference>
<keyword evidence="21" id="KW-1185">Reference proteome</keyword>
<protein>
    <recommendedName>
        <fullName evidence="22">Lysine-specific demethylase ELF6</fullName>
    </recommendedName>
</protein>
<feature type="compositionally biased region" description="Basic and acidic residues" evidence="16">
    <location>
        <begin position="246"/>
        <end position="256"/>
    </location>
</feature>
<feature type="region of interest" description="Disordered" evidence="16">
    <location>
        <begin position="278"/>
        <end position="305"/>
    </location>
</feature>
<dbReference type="SUPFAM" id="SSF57667">
    <property type="entry name" value="beta-beta-alpha zinc fingers"/>
    <property type="match status" value="2"/>
</dbReference>
<dbReference type="InterPro" id="IPR036236">
    <property type="entry name" value="Znf_C2H2_sf"/>
</dbReference>
<dbReference type="GO" id="GO:0040029">
    <property type="term" value="P:epigenetic regulation of gene expression"/>
    <property type="evidence" value="ECO:0007669"/>
    <property type="project" value="UniProtKB-ARBA"/>
</dbReference>
<comment type="catalytic activity">
    <reaction evidence="14">
        <text>N(6),N(6),N(6)-trimethyl-L-lysyl(27)-[histone H3] + 2-oxoglutarate + O2 = N(6),N(6)-dimethyl-L-lysyl(27)-[histone H3] + formaldehyde + succinate + CO2</text>
        <dbReference type="Rhea" id="RHEA:60228"/>
        <dbReference type="Rhea" id="RHEA-COMP:15535"/>
        <dbReference type="Rhea" id="RHEA-COMP:15539"/>
        <dbReference type="ChEBI" id="CHEBI:15379"/>
        <dbReference type="ChEBI" id="CHEBI:16526"/>
        <dbReference type="ChEBI" id="CHEBI:16810"/>
        <dbReference type="ChEBI" id="CHEBI:16842"/>
        <dbReference type="ChEBI" id="CHEBI:30031"/>
        <dbReference type="ChEBI" id="CHEBI:61961"/>
        <dbReference type="ChEBI" id="CHEBI:61976"/>
    </reaction>
    <physiologicalReaction direction="left-to-right" evidence="14">
        <dbReference type="Rhea" id="RHEA:60229"/>
    </physiologicalReaction>
</comment>
<dbReference type="PROSITE" id="PS51184">
    <property type="entry name" value="JMJC"/>
    <property type="match status" value="1"/>
</dbReference>
<dbReference type="SUPFAM" id="SSF51197">
    <property type="entry name" value="Clavaminate synthase-like"/>
    <property type="match status" value="1"/>
</dbReference>
<keyword evidence="11" id="KW-0804">Transcription</keyword>
<evidence type="ECO:0000256" key="7">
    <source>
        <dbReference type="ARBA" id="ARBA00022964"/>
    </source>
</evidence>
<keyword evidence="3" id="KW-0677">Repeat</keyword>
<feature type="domain" description="C2H2-type" evidence="17">
    <location>
        <begin position="1503"/>
        <end position="1532"/>
    </location>
</feature>
<reference evidence="20" key="1">
    <citation type="submission" date="2023-10" db="EMBL/GenBank/DDBJ databases">
        <authorList>
            <person name="Domelevo Entfellner J.-B."/>
        </authorList>
    </citation>
    <scope>NUCLEOTIDE SEQUENCE</scope>
</reference>
<dbReference type="PROSITE" id="PS00028">
    <property type="entry name" value="ZINC_FINGER_C2H2_1"/>
    <property type="match status" value="3"/>
</dbReference>
<evidence type="ECO:0000256" key="4">
    <source>
        <dbReference type="ARBA" id="ARBA00022771"/>
    </source>
</evidence>
<dbReference type="PROSITE" id="PS51183">
    <property type="entry name" value="JMJN"/>
    <property type="match status" value="1"/>
</dbReference>
<dbReference type="GO" id="GO:0048580">
    <property type="term" value="P:regulation of post-embryonic development"/>
    <property type="evidence" value="ECO:0007669"/>
    <property type="project" value="UniProtKB-ARBA"/>
</dbReference>
<dbReference type="Proteomes" id="UP001189624">
    <property type="component" value="Chromosome 10"/>
</dbReference>
<name>A0AA87B6C7_9FABA</name>
<evidence type="ECO:0000256" key="13">
    <source>
        <dbReference type="ARBA" id="ARBA00050682"/>
    </source>
</evidence>
<dbReference type="InterPro" id="IPR003347">
    <property type="entry name" value="JmjC_dom"/>
</dbReference>
<evidence type="ECO:0008006" key="22">
    <source>
        <dbReference type="Google" id="ProtNLM"/>
    </source>
</evidence>
<accession>A0AA87B6C7</accession>
<evidence type="ECO:0000256" key="3">
    <source>
        <dbReference type="ARBA" id="ARBA00022737"/>
    </source>
</evidence>
<evidence type="ECO:0000313" key="21">
    <source>
        <dbReference type="Proteomes" id="UP001189624"/>
    </source>
</evidence>
<feature type="region of interest" description="Disordered" evidence="16">
    <location>
        <begin position="1395"/>
        <end position="1428"/>
    </location>
</feature>
<dbReference type="InterPro" id="IPR013087">
    <property type="entry name" value="Znf_C2H2_type"/>
</dbReference>
<comment type="catalytic activity">
    <reaction evidence="13">
        <text>N(6),N(6)-dimethyl-L-lysyl(27)-[histone H3] + 2-oxoglutarate + O2 = N(6)-methyl-L-lysyl(27)-[histone H3] + formaldehyde + succinate + CO2</text>
        <dbReference type="Rhea" id="RHEA:60232"/>
        <dbReference type="Rhea" id="RHEA-COMP:15539"/>
        <dbReference type="Rhea" id="RHEA-COMP:15544"/>
        <dbReference type="ChEBI" id="CHEBI:15379"/>
        <dbReference type="ChEBI" id="CHEBI:16526"/>
        <dbReference type="ChEBI" id="CHEBI:16810"/>
        <dbReference type="ChEBI" id="CHEBI:16842"/>
        <dbReference type="ChEBI" id="CHEBI:30031"/>
        <dbReference type="ChEBI" id="CHEBI:61929"/>
        <dbReference type="ChEBI" id="CHEBI:61976"/>
    </reaction>
    <physiologicalReaction direction="left-to-right" evidence="13">
        <dbReference type="Rhea" id="RHEA:60233"/>
    </physiologicalReaction>
</comment>
<evidence type="ECO:0000256" key="5">
    <source>
        <dbReference type="ARBA" id="ARBA00022833"/>
    </source>
</evidence>
<dbReference type="SMART" id="SM00558">
    <property type="entry name" value="JmjC"/>
    <property type="match status" value="1"/>
</dbReference>
<evidence type="ECO:0000259" key="17">
    <source>
        <dbReference type="PROSITE" id="PS50157"/>
    </source>
</evidence>
<keyword evidence="10" id="KW-0805">Transcription regulation</keyword>
<evidence type="ECO:0000259" key="19">
    <source>
        <dbReference type="PROSITE" id="PS51184"/>
    </source>
</evidence>
<feature type="compositionally biased region" description="Polar residues" evidence="16">
    <location>
        <begin position="1412"/>
        <end position="1422"/>
    </location>
</feature>
<dbReference type="Gene3D" id="2.60.120.650">
    <property type="entry name" value="Cupin"/>
    <property type="match status" value="1"/>
</dbReference>
<dbReference type="GO" id="GO:0071558">
    <property type="term" value="F:histone H3K27me2/H3K27me3 demethylase activity"/>
    <property type="evidence" value="ECO:0007669"/>
    <property type="project" value="UniProtKB-ARBA"/>
</dbReference>
<dbReference type="SMART" id="SM00545">
    <property type="entry name" value="JmjN"/>
    <property type="match status" value="1"/>
</dbReference>
<dbReference type="GO" id="GO:0005634">
    <property type="term" value="C:nucleus"/>
    <property type="evidence" value="ECO:0007669"/>
    <property type="project" value="TreeGrafter"/>
</dbReference>
<dbReference type="GO" id="GO:0010628">
    <property type="term" value="P:positive regulation of gene expression"/>
    <property type="evidence" value="ECO:0007669"/>
    <property type="project" value="UniProtKB-ARBA"/>
</dbReference>
<evidence type="ECO:0000256" key="8">
    <source>
        <dbReference type="ARBA" id="ARBA00023002"/>
    </source>
</evidence>
<keyword evidence="9" id="KW-0408">Iron</keyword>
<evidence type="ECO:0000256" key="12">
    <source>
        <dbReference type="ARBA" id="ARBA00023242"/>
    </source>
</evidence>
<feature type="domain" description="C2H2-type" evidence="17">
    <location>
        <begin position="1563"/>
        <end position="1595"/>
    </location>
</feature>
<dbReference type="GO" id="GO:2000028">
    <property type="term" value="P:regulation of photoperiodism, flowering"/>
    <property type="evidence" value="ECO:0007669"/>
    <property type="project" value="UniProtKB-ARBA"/>
</dbReference>
<dbReference type="EMBL" id="OY731407">
    <property type="protein sequence ID" value="CAJ1976741.1"/>
    <property type="molecule type" value="Genomic_DNA"/>
</dbReference>
<dbReference type="PANTHER" id="PTHR10694:SF45">
    <property type="entry name" value="LYSINE-SPECIFIC DEMETHYLASE ELF6"/>
    <property type="match status" value="1"/>
</dbReference>
<proteinExistence type="inferred from homology"/>
<dbReference type="GO" id="GO:0009741">
    <property type="term" value="P:response to brassinosteroid"/>
    <property type="evidence" value="ECO:0007669"/>
    <property type="project" value="UniProtKB-ARBA"/>
</dbReference>
<evidence type="ECO:0000256" key="6">
    <source>
        <dbReference type="ARBA" id="ARBA00022853"/>
    </source>
</evidence>
<evidence type="ECO:0000256" key="11">
    <source>
        <dbReference type="ARBA" id="ARBA00023163"/>
    </source>
</evidence>
<evidence type="ECO:0000256" key="16">
    <source>
        <dbReference type="SAM" id="MobiDB-lite"/>
    </source>
</evidence>
<dbReference type="Pfam" id="PF02373">
    <property type="entry name" value="JmjC"/>
    <property type="match status" value="1"/>
</dbReference>
<feature type="region of interest" description="Disordered" evidence="16">
    <location>
        <begin position="245"/>
        <end position="265"/>
    </location>
</feature>
<keyword evidence="2" id="KW-0479">Metal-binding</keyword>
<evidence type="ECO:0000256" key="14">
    <source>
        <dbReference type="ARBA" id="ARBA00051751"/>
    </source>
</evidence>